<dbReference type="Ensembl" id="ENSPCLT00000012176.1">
    <property type="protein sequence ID" value="ENSPCLP00000008989.1"/>
    <property type="gene ID" value="ENSPCLG00000007453.1"/>
</dbReference>
<sequence>MFSAVKRFQAPVEISYDGMRFLITHNPTNATLCRFIEELKKYGVTTLVRVCDATYDKAPIEKEGIQVLVSCLLKLSDTGNHLQMRGGDSLCVLGGAAVSGWPKAVIPCTRQSWL</sequence>
<dbReference type="SUPFAM" id="SSF52799">
    <property type="entry name" value="(Phosphotyrosine protein) phosphatases II"/>
    <property type="match status" value="1"/>
</dbReference>
<proteinExistence type="predicted"/>
<keyword evidence="2" id="KW-1185">Reference proteome</keyword>
<evidence type="ECO:0000313" key="2">
    <source>
        <dbReference type="Proteomes" id="UP000472261"/>
    </source>
</evidence>
<reference evidence="1" key="1">
    <citation type="submission" date="2025-08" db="UniProtKB">
        <authorList>
            <consortium name="Ensembl"/>
        </authorList>
    </citation>
    <scope>IDENTIFICATION</scope>
</reference>
<evidence type="ECO:0000313" key="1">
    <source>
        <dbReference type="Ensembl" id="ENSPCLP00000008989.1"/>
    </source>
</evidence>
<dbReference type="AlphaFoldDB" id="A0A669PLF8"/>
<dbReference type="Proteomes" id="UP000472261">
    <property type="component" value="Unplaced"/>
</dbReference>
<dbReference type="Gene3D" id="3.90.190.10">
    <property type="entry name" value="Protein tyrosine phosphatase superfamily"/>
    <property type="match status" value="1"/>
</dbReference>
<accession>A0A669PLF8</accession>
<reference evidence="1" key="2">
    <citation type="submission" date="2025-09" db="UniProtKB">
        <authorList>
            <consortium name="Ensembl"/>
        </authorList>
    </citation>
    <scope>IDENTIFICATION</scope>
</reference>
<name>A0A669PLF8_PHACC</name>
<dbReference type="InterPro" id="IPR029021">
    <property type="entry name" value="Prot-tyrosine_phosphatase-like"/>
</dbReference>
<protein>
    <submittedName>
        <fullName evidence="1">Protein tyrosine phosphatase 4A2</fullName>
    </submittedName>
</protein>
<organism evidence="1 2">
    <name type="scientific">Phasianus colchicus</name>
    <name type="common">Common pheasant</name>
    <dbReference type="NCBI Taxonomy" id="9054"/>
    <lineage>
        <taxon>Eukaryota</taxon>
        <taxon>Metazoa</taxon>
        <taxon>Chordata</taxon>
        <taxon>Craniata</taxon>
        <taxon>Vertebrata</taxon>
        <taxon>Euteleostomi</taxon>
        <taxon>Archelosauria</taxon>
        <taxon>Archosauria</taxon>
        <taxon>Dinosauria</taxon>
        <taxon>Saurischia</taxon>
        <taxon>Theropoda</taxon>
        <taxon>Coelurosauria</taxon>
        <taxon>Aves</taxon>
        <taxon>Neognathae</taxon>
        <taxon>Galloanserae</taxon>
        <taxon>Galliformes</taxon>
        <taxon>Phasianidae</taxon>
        <taxon>Phasianinae</taxon>
        <taxon>Phasianus</taxon>
    </lineage>
</organism>